<evidence type="ECO:0000256" key="2">
    <source>
        <dbReference type="ARBA" id="ARBA00022598"/>
    </source>
</evidence>
<dbReference type="Gene3D" id="3.30.300.30">
    <property type="match status" value="1"/>
</dbReference>
<dbReference type="PANTHER" id="PTHR43201:SF5">
    <property type="entry name" value="MEDIUM-CHAIN ACYL-COA LIGASE ACSF2, MITOCHONDRIAL"/>
    <property type="match status" value="1"/>
</dbReference>
<proteinExistence type="inferred from homology"/>
<comment type="similarity">
    <text evidence="1">Belongs to the ATP-dependent AMP-binding enzyme family.</text>
</comment>
<accession>A0A1W1IFR4</accession>
<dbReference type="InterPro" id="IPR042099">
    <property type="entry name" value="ANL_N_sf"/>
</dbReference>
<dbReference type="OrthoDB" id="9765680at2"/>
<dbReference type="PANTHER" id="PTHR43201">
    <property type="entry name" value="ACYL-COA SYNTHETASE"/>
    <property type="match status" value="1"/>
</dbReference>
<evidence type="ECO:0000313" key="5">
    <source>
        <dbReference type="EMBL" id="SLM51855.1"/>
    </source>
</evidence>
<dbReference type="SUPFAM" id="SSF56801">
    <property type="entry name" value="Acetyl-CoA synthetase-like"/>
    <property type="match status" value="1"/>
</dbReference>
<dbReference type="STRING" id="43064.SAMN04488086_10665"/>
<evidence type="ECO:0000313" key="6">
    <source>
        <dbReference type="Proteomes" id="UP000195985"/>
    </source>
</evidence>
<sequence>MMKRIDDWHAKNAMQTAIIDGKELVTYKQLEERVQDRAKILAGIPQKVILAPMSNAIEQLINFLALIRADKVAVPVNAGISDQGLQDILNQFEDPLVLMDIHTISQKVAVPVDSAEYASPSDLAFIGFTSGTTGQPKGYRRTHQSWVKSFEGTNALIPQSGSQSATVFGSMHYSLSLYTLMQTLYFGQTFILNQHFSTNRLIALIKQTEALTCYLVPTMIHALISKLEAQNEVLTENYTIISSGAKLNVDIRRKLYHYCPNVQLYEFYGSSETSYISMETVQGIPSDNSVGQMFPGVEVTIDQPNAEGVGEIQVSSPLNFAGYHRKSEDHVATVACVSTGDLGKLAGNTLEYYGRKDDCINRGGEKFYPQEFERHLLKLAAVAEIVVLGIPDEHYNEKIGAVIVWSDQNQVMSLAEINTYLSARMARPAKIDHVFAVEEIPKQNNGKISRKQLLHELVKERVPSVI</sequence>
<reference evidence="6" key="1">
    <citation type="submission" date="2016-04" db="EMBL/GenBank/DDBJ databases">
        <authorList>
            <person name="Strepis N."/>
        </authorList>
    </citation>
    <scope>NUCLEOTIDE SEQUENCE [LARGE SCALE GENOMIC DNA]</scope>
</reference>
<gene>
    <name evidence="5" type="ORF">TPAS_1535</name>
</gene>
<dbReference type="Proteomes" id="UP000195985">
    <property type="component" value="Unassembled WGS sequence"/>
</dbReference>
<name>A0A1W1IFR4_9LACT</name>
<dbReference type="Gene3D" id="3.40.50.12780">
    <property type="entry name" value="N-terminal domain of ligase-like"/>
    <property type="match status" value="1"/>
</dbReference>
<dbReference type="RefSeq" id="WP_086942658.1">
    <property type="nucleotide sequence ID" value="NZ_FONM01000006.1"/>
</dbReference>
<dbReference type="AlphaFoldDB" id="A0A1W1IFR4"/>
<dbReference type="InterPro" id="IPR000873">
    <property type="entry name" value="AMP-dep_synth/lig_dom"/>
</dbReference>
<protein>
    <submittedName>
        <fullName evidence="5">Amp-dependent synthetase/ligase</fullName>
    </submittedName>
</protein>
<keyword evidence="2 5" id="KW-0436">Ligase</keyword>
<feature type="domain" description="AMP-dependent synthetase/ligase" evidence="3">
    <location>
        <begin position="8"/>
        <end position="324"/>
    </location>
</feature>
<dbReference type="InterPro" id="IPR025110">
    <property type="entry name" value="AMP-bd_C"/>
</dbReference>
<dbReference type="GO" id="GO:0006631">
    <property type="term" value="P:fatty acid metabolic process"/>
    <property type="evidence" value="ECO:0007669"/>
    <property type="project" value="TreeGrafter"/>
</dbReference>
<evidence type="ECO:0000256" key="1">
    <source>
        <dbReference type="ARBA" id="ARBA00006432"/>
    </source>
</evidence>
<keyword evidence="6" id="KW-1185">Reference proteome</keyword>
<dbReference type="PROSITE" id="PS00455">
    <property type="entry name" value="AMP_BINDING"/>
    <property type="match status" value="1"/>
</dbReference>
<dbReference type="GO" id="GO:0031956">
    <property type="term" value="F:medium-chain fatty acid-CoA ligase activity"/>
    <property type="evidence" value="ECO:0007669"/>
    <property type="project" value="TreeGrafter"/>
</dbReference>
<dbReference type="Pfam" id="PF13193">
    <property type="entry name" value="AMP-binding_C"/>
    <property type="match status" value="1"/>
</dbReference>
<dbReference type="InterPro" id="IPR020845">
    <property type="entry name" value="AMP-binding_CS"/>
</dbReference>
<dbReference type="EMBL" id="FWEY01000003">
    <property type="protein sequence ID" value="SLM51855.1"/>
    <property type="molecule type" value="Genomic_DNA"/>
</dbReference>
<organism evidence="5 6">
    <name type="scientific">Trichococcus pasteurii</name>
    <dbReference type="NCBI Taxonomy" id="43064"/>
    <lineage>
        <taxon>Bacteria</taxon>
        <taxon>Bacillati</taxon>
        <taxon>Bacillota</taxon>
        <taxon>Bacilli</taxon>
        <taxon>Lactobacillales</taxon>
        <taxon>Carnobacteriaceae</taxon>
        <taxon>Trichococcus</taxon>
    </lineage>
</organism>
<evidence type="ECO:0000259" key="3">
    <source>
        <dbReference type="Pfam" id="PF00501"/>
    </source>
</evidence>
<dbReference type="Pfam" id="PF00501">
    <property type="entry name" value="AMP-binding"/>
    <property type="match status" value="1"/>
</dbReference>
<feature type="domain" description="AMP-binding enzyme C-terminal" evidence="4">
    <location>
        <begin position="371"/>
        <end position="447"/>
    </location>
</feature>
<dbReference type="InterPro" id="IPR045851">
    <property type="entry name" value="AMP-bd_C_sf"/>
</dbReference>
<evidence type="ECO:0000259" key="4">
    <source>
        <dbReference type="Pfam" id="PF13193"/>
    </source>
</evidence>